<dbReference type="FunFam" id="1.10.4020.10:FF:000001">
    <property type="entry name" value="zinc finger protein 263 isoform X1"/>
    <property type="match status" value="1"/>
</dbReference>
<keyword evidence="9 11" id="KW-0539">Nucleus</keyword>
<feature type="domain" description="KRAB" evidence="15">
    <location>
        <begin position="201"/>
        <end position="275"/>
    </location>
</feature>
<dbReference type="FunFam" id="3.30.160.60:FF:000128">
    <property type="entry name" value="zinc finger protein 268 isoform X1"/>
    <property type="match status" value="1"/>
</dbReference>
<dbReference type="GO" id="GO:0005634">
    <property type="term" value="C:nucleus"/>
    <property type="evidence" value="ECO:0007669"/>
    <property type="project" value="UniProtKB-SubCell"/>
</dbReference>
<dbReference type="InParanoid" id="L5L597"/>
<dbReference type="SUPFAM" id="SSF47353">
    <property type="entry name" value="Retrovirus capsid dimerization domain-like"/>
    <property type="match status" value="1"/>
</dbReference>
<dbReference type="GO" id="GO:0008270">
    <property type="term" value="F:zinc ion binding"/>
    <property type="evidence" value="ECO:0007669"/>
    <property type="project" value="UniProtKB-KW"/>
</dbReference>
<proteinExistence type="predicted"/>
<keyword evidence="6" id="KW-0805">Transcription regulation</keyword>
<dbReference type="PROSITE" id="PS00028">
    <property type="entry name" value="ZINC_FINGER_C2H2_1"/>
    <property type="match status" value="3"/>
</dbReference>
<evidence type="ECO:0000256" key="11">
    <source>
        <dbReference type="PROSITE-ProRule" id="PRU00187"/>
    </source>
</evidence>
<keyword evidence="3" id="KW-0677">Repeat</keyword>
<dbReference type="InterPro" id="IPR003309">
    <property type="entry name" value="SCAN_dom"/>
</dbReference>
<dbReference type="CDD" id="cd07765">
    <property type="entry name" value="KRAB_A-box"/>
    <property type="match status" value="1"/>
</dbReference>
<feature type="compositionally biased region" description="Polar residues" evidence="12">
    <location>
        <begin position="293"/>
        <end position="304"/>
    </location>
</feature>
<evidence type="ECO:0000256" key="1">
    <source>
        <dbReference type="ARBA" id="ARBA00004123"/>
    </source>
</evidence>
<evidence type="ECO:0000256" key="2">
    <source>
        <dbReference type="ARBA" id="ARBA00022723"/>
    </source>
</evidence>
<evidence type="ECO:0000256" key="6">
    <source>
        <dbReference type="ARBA" id="ARBA00023015"/>
    </source>
</evidence>
<organism evidence="16 17">
    <name type="scientific">Pteropus alecto</name>
    <name type="common">Black flying fox</name>
    <dbReference type="NCBI Taxonomy" id="9402"/>
    <lineage>
        <taxon>Eukaryota</taxon>
        <taxon>Metazoa</taxon>
        <taxon>Chordata</taxon>
        <taxon>Craniata</taxon>
        <taxon>Vertebrata</taxon>
        <taxon>Euteleostomi</taxon>
        <taxon>Mammalia</taxon>
        <taxon>Eutheria</taxon>
        <taxon>Laurasiatheria</taxon>
        <taxon>Chiroptera</taxon>
        <taxon>Yinpterochiroptera</taxon>
        <taxon>Pteropodoidea</taxon>
        <taxon>Pteropodidae</taxon>
        <taxon>Pteropodinae</taxon>
        <taxon>Pteropus</taxon>
    </lineage>
</organism>
<sequence length="434" mass="47020">MPSSLGPPHLPSLDPTATMEEAEASRLRFREFCYQQVAGPREALTQLRELCRQWLRPEVHSKEQMLELLVLEQFLGALPPEIQAWVQGRRPGSPEEAAALVEGLQRDPGQLLGWITAHVLKQVVLPAAQEIESLGSPHFSRIVEPLGEASGEGPHDARVEGSAQLSCSVKEEPDADVHDTAPSSPRNPAQPHEGHLGHGKVDSKPCHPPRIQEEWGLLDPSQKELHWDAMLEKYGAGVSLAGLPRPPSDPHGVLELRAPNEGTKSQGNLPPGGESKSRRKGPPGCPDAPPSWASPSGATASVASTPPGAAQSKPYMCEQCGRGFDWKSVFVIHHRTHTGGQGARAPVLAVGGTKKPPQGPREPGALRHPRRVPPGPRGYACEECGRSFSWKSQLVIHRKSHAGQRRHFCGNCGRGFDWKSQLVIHRKSHGPEAS</sequence>
<keyword evidence="4 10" id="KW-0863">Zinc-finger</keyword>
<evidence type="ECO:0000256" key="9">
    <source>
        <dbReference type="ARBA" id="ARBA00023242"/>
    </source>
</evidence>
<comment type="subcellular location">
    <subcellularLocation>
        <location evidence="1 11">Nucleus</location>
    </subcellularLocation>
</comment>
<dbReference type="PANTHER" id="PTHR45935">
    <property type="entry name" value="PROTEIN ZBED8-RELATED"/>
    <property type="match status" value="1"/>
</dbReference>
<evidence type="ECO:0000256" key="4">
    <source>
        <dbReference type="ARBA" id="ARBA00022771"/>
    </source>
</evidence>
<evidence type="ECO:0000256" key="10">
    <source>
        <dbReference type="PROSITE-ProRule" id="PRU00042"/>
    </source>
</evidence>
<evidence type="ECO:0000313" key="17">
    <source>
        <dbReference type="Proteomes" id="UP000010552"/>
    </source>
</evidence>
<keyword evidence="17" id="KW-1185">Reference proteome</keyword>
<dbReference type="Gene3D" id="1.10.4020.10">
    <property type="entry name" value="DNA breaking-rejoining enzymes"/>
    <property type="match status" value="1"/>
</dbReference>
<dbReference type="AlphaFoldDB" id="L5L597"/>
<dbReference type="InterPro" id="IPR036236">
    <property type="entry name" value="Znf_C2H2_sf"/>
</dbReference>
<dbReference type="FunFam" id="3.30.160.60:FF:001613">
    <property type="entry name" value="Zinc finger protein 446"/>
    <property type="match status" value="1"/>
</dbReference>
<feature type="region of interest" description="Disordered" evidence="12">
    <location>
        <begin position="341"/>
        <end position="373"/>
    </location>
</feature>
<dbReference type="Proteomes" id="UP000010552">
    <property type="component" value="Unassembled WGS sequence"/>
</dbReference>
<accession>L5L597</accession>
<dbReference type="Pfam" id="PF01352">
    <property type="entry name" value="KRAB"/>
    <property type="match status" value="1"/>
</dbReference>
<dbReference type="InterPro" id="IPR001909">
    <property type="entry name" value="KRAB"/>
</dbReference>
<dbReference type="SMART" id="SM00355">
    <property type="entry name" value="ZnF_C2H2"/>
    <property type="match status" value="3"/>
</dbReference>
<dbReference type="eggNOG" id="KOG1721">
    <property type="taxonomic scope" value="Eukaryota"/>
</dbReference>
<dbReference type="InterPro" id="IPR050916">
    <property type="entry name" value="SCAN-C2H2_zinc_finger"/>
</dbReference>
<keyword evidence="7" id="KW-0238">DNA-binding</keyword>
<dbReference type="InterPro" id="IPR038269">
    <property type="entry name" value="SCAN_sf"/>
</dbReference>
<dbReference type="SMART" id="SM00431">
    <property type="entry name" value="SCAN"/>
    <property type="match status" value="1"/>
</dbReference>
<feature type="domain" description="SCAN box" evidence="14">
    <location>
        <begin position="26"/>
        <end position="107"/>
    </location>
</feature>
<dbReference type="EMBL" id="KB030285">
    <property type="protein sequence ID" value="ELK18817.1"/>
    <property type="molecule type" value="Genomic_DNA"/>
</dbReference>
<name>L5L597_PTEAL</name>
<feature type="domain" description="C2H2-type" evidence="13">
    <location>
        <begin position="379"/>
        <end position="406"/>
    </location>
</feature>
<evidence type="ECO:0000259" key="13">
    <source>
        <dbReference type="PROSITE" id="PS50157"/>
    </source>
</evidence>
<keyword evidence="2" id="KW-0479">Metal-binding</keyword>
<feature type="domain" description="C2H2-type" evidence="13">
    <location>
        <begin position="315"/>
        <end position="342"/>
    </location>
</feature>
<dbReference type="InterPro" id="IPR013087">
    <property type="entry name" value="Znf_C2H2_type"/>
</dbReference>
<dbReference type="PROSITE" id="PS50157">
    <property type="entry name" value="ZINC_FINGER_C2H2_2"/>
    <property type="match status" value="3"/>
</dbReference>
<dbReference type="Pfam" id="PF02023">
    <property type="entry name" value="SCAN"/>
    <property type="match status" value="1"/>
</dbReference>
<dbReference type="GO" id="GO:0003677">
    <property type="term" value="F:DNA binding"/>
    <property type="evidence" value="ECO:0007669"/>
    <property type="project" value="UniProtKB-KW"/>
</dbReference>
<feature type="compositionally biased region" description="Basic and acidic residues" evidence="12">
    <location>
        <begin position="169"/>
        <end position="179"/>
    </location>
</feature>
<dbReference type="GO" id="GO:0006355">
    <property type="term" value="P:regulation of DNA-templated transcription"/>
    <property type="evidence" value="ECO:0007669"/>
    <property type="project" value="InterPro"/>
</dbReference>
<dbReference type="PROSITE" id="PS50804">
    <property type="entry name" value="SCAN_BOX"/>
    <property type="match status" value="1"/>
</dbReference>
<gene>
    <name evidence="16" type="ORF">PAL_GLEAN10000665</name>
</gene>
<feature type="domain" description="C2H2-type" evidence="13">
    <location>
        <begin position="407"/>
        <end position="434"/>
    </location>
</feature>
<evidence type="ECO:0000256" key="12">
    <source>
        <dbReference type="SAM" id="MobiDB-lite"/>
    </source>
</evidence>
<evidence type="ECO:0000313" key="16">
    <source>
        <dbReference type="EMBL" id="ELK18817.1"/>
    </source>
</evidence>
<evidence type="ECO:0000256" key="5">
    <source>
        <dbReference type="ARBA" id="ARBA00022833"/>
    </source>
</evidence>
<keyword evidence="5" id="KW-0862">Zinc</keyword>
<dbReference type="Gene3D" id="3.30.160.60">
    <property type="entry name" value="Classic Zinc Finger"/>
    <property type="match status" value="3"/>
</dbReference>
<dbReference type="CDD" id="cd07936">
    <property type="entry name" value="SCAN"/>
    <property type="match status" value="1"/>
</dbReference>
<dbReference type="SUPFAM" id="SSF109640">
    <property type="entry name" value="KRAB domain (Kruppel-associated box)"/>
    <property type="match status" value="1"/>
</dbReference>
<feature type="region of interest" description="Disordered" evidence="12">
    <location>
        <begin position="145"/>
        <end position="212"/>
    </location>
</feature>
<feature type="region of interest" description="Disordered" evidence="12">
    <location>
        <begin position="241"/>
        <end position="311"/>
    </location>
</feature>
<dbReference type="SMART" id="SM00349">
    <property type="entry name" value="KRAB"/>
    <property type="match status" value="1"/>
</dbReference>
<evidence type="ECO:0000259" key="15">
    <source>
        <dbReference type="PROSITE" id="PS50805"/>
    </source>
</evidence>
<dbReference type="STRING" id="9402.L5L597"/>
<dbReference type="Pfam" id="PF00096">
    <property type="entry name" value="zf-C2H2"/>
    <property type="match status" value="1"/>
</dbReference>
<dbReference type="Gene3D" id="6.10.140.140">
    <property type="match status" value="1"/>
</dbReference>
<keyword evidence="8" id="KW-0804">Transcription</keyword>
<evidence type="ECO:0000256" key="3">
    <source>
        <dbReference type="ARBA" id="ARBA00022737"/>
    </source>
</evidence>
<dbReference type="PANTHER" id="PTHR45935:SF27">
    <property type="entry name" value="ZINC FINGER PROTEIN 446"/>
    <property type="match status" value="1"/>
</dbReference>
<evidence type="ECO:0000259" key="14">
    <source>
        <dbReference type="PROSITE" id="PS50804"/>
    </source>
</evidence>
<dbReference type="SUPFAM" id="SSF57667">
    <property type="entry name" value="beta-beta-alpha zinc fingers"/>
    <property type="match status" value="2"/>
</dbReference>
<evidence type="ECO:0000256" key="7">
    <source>
        <dbReference type="ARBA" id="ARBA00023125"/>
    </source>
</evidence>
<feature type="compositionally biased region" description="Basic and acidic residues" evidence="12">
    <location>
        <begin position="192"/>
        <end position="212"/>
    </location>
</feature>
<evidence type="ECO:0000256" key="8">
    <source>
        <dbReference type="ARBA" id="ARBA00023163"/>
    </source>
</evidence>
<dbReference type="PROSITE" id="PS50805">
    <property type="entry name" value="KRAB"/>
    <property type="match status" value="1"/>
</dbReference>
<dbReference type="InterPro" id="IPR036051">
    <property type="entry name" value="KRAB_dom_sf"/>
</dbReference>
<protein>
    <submittedName>
        <fullName evidence="16">Zinc finger protein 446</fullName>
    </submittedName>
</protein>
<reference evidence="17" key="1">
    <citation type="journal article" date="2013" name="Science">
        <title>Comparative analysis of bat genomes provides insight into the evolution of flight and immunity.</title>
        <authorList>
            <person name="Zhang G."/>
            <person name="Cowled C."/>
            <person name="Shi Z."/>
            <person name="Huang Z."/>
            <person name="Bishop-Lilly K.A."/>
            <person name="Fang X."/>
            <person name="Wynne J.W."/>
            <person name="Xiong Z."/>
            <person name="Baker M.L."/>
            <person name="Zhao W."/>
            <person name="Tachedjian M."/>
            <person name="Zhu Y."/>
            <person name="Zhou P."/>
            <person name="Jiang X."/>
            <person name="Ng J."/>
            <person name="Yang L."/>
            <person name="Wu L."/>
            <person name="Xiao J."/>
            <person name="Feng Y."/>
            <person name="Chen Y."/>
            <person name="Sun X."/>
            <person name="Zhang Y."/>
            <person name="Marsh G.A."/>
            <person name="Crameri G."/>
            <person name="Broder C.C."/>
            <person name="Frey K.G."/>
            <person name="Wang L.F."/>
            <person name="Wang J."/>
        </authorList>
    </citation>
    <scope>NUCLEOTIDE SEQUENCE [LARGE SCALE GENOMIC DNA]</scope>
</reference>